<protein>
    <submittedName>
        <fullName evidence="2">Uncharacterized protein</fullName>
    </submittedName>
</protein>
<reference evidence="3" key="1">
    <citation type="journal article" date="2017" name="Nat. Commun.">
        <title>The North American bullfrog draft genome provides insight into hormonal regulation of long noncoding RNA.</title>
        <authorList>
            <person name="Hammond S.A."/>
            <person name="Warren R.L."/>
            <person name="Vandervalk B.P."/>
            <person name="Kucuk E."/>
            <person name="Khan H."/>
            <person name="Gibb E.A."/>
            <person name="Pandoh P."/>
            <person name="Kirk H."/>
            <person name="Zhao Y."/>
            <person name="Jones M."/>
            <person name="Mungall A.J."/>
            <person name="Coope R."/>
            <person name="Pleasance S."/>
            <person name="Moore R.A."/>
            <person name="Holt R.A."/>
            <person name="Round J.M."/>
            <person name="Ohora S."/>
            <person name="Walle B.V."/>
            <person name="Veldhoen N."/>
            <person name="Helbing C.C."/>
            <person name="Birol I."/>
        </authorList>
    </citation>
    <scope>NUCLEOTIDE SEQUENCE [LARGE SCALE GENOMIC DNA]</scope>
</reference>
<dbReference type="EMBL" id="KV930962">
    <property type="protein sequence ID" value="PIO32074.1"/>
    <property type="molecule type" value="Genomic_DNA"/>
</dbReference>
<accession>A0A2G9RW66</accession>
<gene>
    <name evidence="2" type="ORF">AB205_0117050</name>
</gene>
<name>A0A2G9RW66_AQUCT</name>
<evidence type="ECO:0000313" key="3">
    <source>
        <dbReference type="Proteomes" id="UP000228934"/>
    </source>
</evidence>
<feature type="compositionally biased region" description="Basic and acidic residues" evidence="1">
    <location>
        <begin position="8"/>
        <end position="19"/>
    </location>
</feature>
<organism evidence="2 3">
    <name type="scientific">Aquarana catesbeiana</name>
    <name type="common">American bullfrog</name>
    <name type="synonym">Rana catesbeiana</name>
    <dbReference type="NCBI Taxonomy" id="8400"/>
    <lineage>
        <taxon>Eukaryota</taxon>
        <taxon>Metazoa</taxon>
        <taxon>Chordata</taxon>
        <taxon>Craniata</taxon>
        <taxon>Vertebrata</taxon>
        <taxon>Euteleostomi</taxon>
        <taxon>Amphibia</taxon>
        <taxon>Batrachia</taxon>
        <taxon>Anura</taxon>
        <taxon>Neobatrachia</taxon>
        <taxon>Ranoidea</taxon>
        <taxon>Ranidae</taxon>
        <taxon>Aquarana</taxon>
    </lineage>
</organism>
<keyword evidence="3" id="KW-1185">Reference proteome</keyword>
<proteinExistence type="predicted"/>
<evidence type="ECO:0000256" key="1">
    <source>
        <dbReference type="SAM" id="MobiDB-lite"/>
    </source>
</evidence>
<feature type="region of interest" description="Disordered" evidence="1">
    <location>
        <begin position="1"/>
        <end position="66"/>
    </location>
</feature>
<dbReference type="Proteomes" id="UP000228934">
    <property type="component" value="Unassembled WGS sequence"/>
</dbReference>
<sequence length="66" mass="7470">MSSAWNSAKKDNWEKRLATSEDTIDPPPLKEKQIPTSLPEDVEEGDHNRGDITPSDEGKINTVWTY</sequence>
<evidence type="ECO:0000313" key="2">
    <source>
        <dbReference type="EMBL" id="PIO32074.1"/>
    </source>
</evidence>
<dbReference type="AlphaFoldDB" id="A0A2G9RW66"/>